<evidence type="ECO:0000313" key="3">
    <source>
        <dbReference type="RefSeq" id="XP_011647345.1"/>
    </source>
</evidence>
<name>A0A6I9XMT1_9HYME</name>
<dbReference type="AlphaFoldDB" id="A0A6I9XMT1"/>
<protein>
    <submittedName>
        <fullName evidence="3">Uncharacterized protein LOC105433638 isoform X1</fullName>
    </submittedName>
</protein>
<dbReference type="RefSeq" id="XP_011647345.1">
    <property type="nucleotide sequence ID" value="XM_011649043.2"/>
</dbReference>
<evidence type="ECO:0000313" key="2">
    <source>
        <dbReference type="Proteomes" id="UP000504615"/>
    </source>
</evidence>
<feature type="region of interest" description="Disordered" evidence="1">
    <location>
        <begin position="36"/>
        <end position="61"/>
    </location>
</feature>
<sequence length="119" mass="13699">MCAWERNYRREKSAHSESKISVLSYERMWTGRRMDYGHPGADSVHQGRKQRPAGASGLDTSWQTMCSGKSANRVTWVGEKEGDIYCTLEKIFLGHERRYTKKRNTIQLQDDQSEAVTAI</sequence>
<reference evidence="3" key="1">
    <citation type="submission" date="2025-08" db="UniProtKB">
        <authorList>
            <consortium name="RefSeq"/>
        </authorList>
    </citation>
    <scope>IDENTIFICATION</scope>
</reference>
<dbReference type="GeneID" id="105433638"/>
<dbReference type="Proteomes" id="UP000504615">
    <property type="component" value="Unplaced"/>
</dbReference>
<dbReference type="KEGG" id="pbar:105433638"/>
<evidence type="ECO:0000256" key="1">
    <source>
        <dbReference type="SAM" id="MobiDB-lite"/>
    </source>
</evidence>
<proteinExistence type="predicted"/>
<organism evidence="2 3">
    <name type="scientific">Pogonomyrmex barbatus</name>
    <name type="common">red harvester ant</name>
    <dbReference type="NCBI Taxonomy" id="144034"/>
    <lineage>
        <taxon>Eukaryota</taxon>
        <taxon>Metazoa</taxon>
        <taxon>Ecdysozoa</taxon>
        <taxon>Arthropoda</taxon>
        <taxon>Hexapoda</taxon>
        <taxon>Insecta</taxon>
        <taxon>Pterygota</taxon>
        <taxon>Neoptera</taxon>
        <taxon>Endopterygota</taxon>
        <taxon>Hymenoptera</taxon>
        <taxon>Apocrita</taxon>
        <taxon>Aculeata</taxon>
        <taxon>Formicoidea</taxon>
        <taxon>Formicidae</taxon>
        <taxon>Myrmicinae</taxon>
        <taxon>Pogonomyrmex</taxon>
    </lineage>
</organism>
<keyword evidence="2" id="KW-1185">Reference proteome</keyword>
<gene>
    <name evidence="3" type="primary">LOC105433638</name>
</gene>
<accession>A0A6I9XMT1</accession>